<evidence type="ECO:0000313" key="2">
    <source>
        <dbReference type="EMBL" id="PKV98556.1"/>
    </source>
</evidence>
<dbReference type="PANTHER" id="PTHR43798:SF33">
    <property type="entry name" value="HYDROLASE, PUTATIVE (AFU_ORTHOLOGUE AFUA_2G14860)-RELATED"/>
    <property type="match status" value="1"/>
</dbReference>
<dbReference type="InterPro" id="IPR050266">
    <property type="entry name" value="AB_hydrolase_sf"/>
</dbReference>
<dbReference type="EMBL" id="PJMW01000001">
    <property type="protein sequence ID" value="PKV98556.1"/>
    <property type="molecule type" value="Genomic_DNA"/>
</dbReference>
<evidence type="ECO:0000313" key="3">
    <source>
        <dbReference type="Proteomes" id="UP000233766"/>
    </source>
</evidence>
<dbReference type="AlphaFoldDB" id="A0A2N3WXF5"/>
<proteinExistence type="predicted"/>
<gene>
    <name evidence="2" type="ORF">ATK86_0577</name>
</gene>
<dbReference type="GO" id="GO:0016020">
    <property type="term" value="C:membrane"/>
    <property type="evidence" value="ECO:0007669"/>
    <property type="project" value="TreeGrafter"/>
</dbReference>
<protein>
    <submittedName>
        <fullName evidence="2">Pimeloyl-ACP methyl ester carboxylesterase</fullName>
    </submittedName>
</protein>
<sequence length="251" mass="26477">MSAGAVAAGGPGLPKVVLIHGLAGSYRAWDRVVPKLEHVAQTVAVELDSSGSIGDDADDVAALLDSRIVVVGHSRGGLVATALAERRPDLVSALVLLCPPWSRDARLTARGPVERALALPAVGDLMWALASGERQRAAQRSAFAPGVTVPDRFVADARMRGRRNFVCSSQAIDTYLGTRALADRLRDLTVPTELVFGHLDARLILPTDEFTDLGHVRTTVLAGSGHTPQWEAAGEVADLITRTTGDPTLEG</sequence>
<feature type="domain" description="AB hydrolase-1" evidence="1">
    <location>
        <begin position="16"/>
        <end position="238"/>
    </location>
</feature>
<accession>A0A2N3WXF5</accession>
<keyword evidence="3" id="KW-1185">Reference proteome</keyword>
<evidence type="ECO:0000259" key="1">
    <source>
        <dbReference type="Pfam" id="PF12697"/>
    </source>
</evidence>
<name>A0A2N3WXF5_9NOCA</name>
<dbReference type="SUPFAM" id="SSF53474">
    <property type="entry name" value="alpha/beta-Hydrolases"/>
    <property type="match status" value="1"/>
</dbReference>
<dbReference type="Pfam" id="PF12697">
    <property type="entry name" value="Abhydrolase_6"/>
    <property type="match status" value="1"/>
</dbReference>
<dbReference type="Proteomes" id="UP000233766">
    <property type="component" value="Unassembled WGS sequence"/>
</dbReference>
<dbReference type="GO" id="GO:0003824">
    <property type="term" value="F:catalytic activity"/>
    <property type="evidence" value="ECO:0007669"/>
    <property type="project" value="UniProtKB-ARBA"/>
</dbReference>
<dbReference type="InterPro" id="IPR029058">
    <property type="entry name" value="AB_hydrolase_fold"/>
</dbReference>
<organism evidence="2 3">
    <name type="scientific">Nocardia fluminea</name>
    <dbReference type="NCBI Taxonomy" id="134984"/>
    <lineage>
        <taxon>Bacteria</taxon>
        <taxon>Bacillati</taxon>
        <taxon>Actinomycetota</taxon>
        <taxon>Actinomycetes</taxon>
        <taxon>Mycobacteriales</taxon>
        <taxon>Nocardiaceae</taxon>
        <taxon>Nocardia</taxon>
    </lineage>
</organism>
<dbReference type="Gene3D" id="3.40.50.1820">
    <property type="entry name" value="alpha/beta hydrolase"/>
    <property type="match status" value="1"/>
</dbReference>
<dbReference type="PANTHER" id="PTHR43798">
    <property type="entry name" value="MONOACYLGLYCEROL LIPASE"/>
    <property type="match status" value="1"/>
</dbReference>
<dbReference type="RefSeq" id="WP_170111967.1">
    <property type="nucleotide sequence ID" value="NZ_PJMW01000001.1"/>
</dbReference>
<comment type="caution">
    <text evidence="2">The sequence shown here is derived from an EMBL/GenBank/DDBJ whole genome shotgun (WGS) entry which is preliminary data.</text>
</comment>
<reference evidence="2 3" key="1">
    <citation type="submission" date="2017-12" db="EMBL/GenBank/DDBJ databases">
        <title>Sequencing the genomes of 1000 Actinobacteria strains.</title>
        <authorList>
            <person name="Klenk H.-P."/>
        </authorList>
    </citation>
    <scope>NUCLEOTIDE SEQUENCE [LARGE SCALE GENOMIC DNA]</scope>
    <source>
        <strain evidence="2 3">DSM 44489</strain>
    </source>
</reference>
<dbReference type="InterPro" id="IPR000073">
    <property type="entry name" value="AB_hydrolase_1"/>
</dbReference>